<keyword evidence="2" id="KW-1185">Reference proteome</keyword>
<comment type="caution">
    <text evidence="1">The sequence shown here is derived from an EMBL/GenBank/DDBJ whole genome shotgun (WGS) entry which is preliminary data.</text>
</comment>
<name>A0AAV4RD76_9ARAC</name>
<gene>
    <name evidence="1" type="ORF">CDAR_40221</name>
</gene>
<reference evidence="1 2" key="1">
    <citation type="submission" date="2021-06" db="EMBL/GenBank/DDBJ databases">
        <title>Caerostris darwini draft genome.</title>
        <authorList>
            <person name="Kono N."/>
            <person name="Arakawa K."/>
        </authorList>
    </citation>
    <scope>NUCLEOTIDE SEQUENCE [LARGE SCALE GENOMIC DNA]</scope>
</reference>
<dbReference type="Proteomes" id="UP001054837">
    <property type="component" value="Unassembled WGS sequence"/>
</dbReference>
<dbReference type="AlphaFoldDB" id="A0AAV4RD76"/>
<dbReference type="EMBL" id="BPLQ01005872">
    <property type="protein sequence ID" value="GIY18185.1"/>
    <property type="molecule type" value="Genomic_DNA"/>
</dbReference>
<evidence type="ECO:0000313" key="2">
    <source>
        <dbReference type="Proteomes" id="UP001054837"/>
    </source>
</evidence>
<evidence type="ECO:0000313" key="1">
    <source>
        <dbReference type="EMBL" id="GIY18185.1"/>
    </source>
</evidence>
<organism evidence="1 2">
    <name type="scientific">Caerostris darwini</name>
    <dbReference type="NCBI Taxonomy" id="1538125"/>
    <lineage>
        <taxon>Eukaryota</taxon>
        <taxon>Metazoa</taxon>
        <taxon>Ecdysozoa</taxon>
        <taxon>Arthropoda</taxon>
        <taxon>Chelicerata</taxon>
        <taxon>Arachnida</taxon>
        <taxon>Araneae</taxon>
        <taxon>Araneomorphae</taxon>
        <taxon>Entelegynae</taxon>
        <taxon>Araneoidea</taxon>
        <taxon>Araneidae</taxon>
        <taxon>Caerostris</taxon>
    </lineage>
</organism>
<protein>
    <submittedName>
        <fullName evidence="1">Uncharacterized protein</fullName>
    </submittedName>
</protein>
<accession>A0AAV4RD76</accession>
<sequence length="95" mass="10201">MDRGDLVTGAFKSTEVGIHGNDTRILLLHSMLFREGGGTRQNNVCHPPPLDGRWAGKIPQIGMLGIKIALSVHTPALSAIGTSSSPQERQNEVML</sequence>
<proteinExistence type="predicted"/>